<keyword evidence="1 4" id="KW-0349">Heme</keyword>
<dbReference type="GO" id="GO:0009055">
    <property type="term" value="F:electron transfer activity"/>
    <property type="evidence" value="ECO:0007669"/>
    <property type="project" value="InterPro"/>
</dbReference>
<dbReference type="AlphaFoldDB" id="A0A933SIQ4"/>
<evidence type="ECO:0000313" key="7">
    <source>
        <dbReference type="EMBL" id="MBI5170634.1"/>
    </source>
</evidence>
<evidence type="ECO:0000256" key="5">
    <source>
        <dbReference type="SAM" id="SignalP"/>
    </source>
</evidence>
<comment type="caution">
    <text evidence="7">The sequence shown here is derived from an EMBL/GenBank/DDBJ whole genome shotgun (WGS) entry which is preliminary data.</text>
</comment>
<evidence type="ECO:0000313" key="8">
    <source>
        <dbReference type="Proteomes" id="UP000696931"/>
    </source>
</evidence>
<dbReference type="GO" id="GO:0020037">
    <property type="term" value="F:heme binding"/>
    <property type="evidence" value="ECO:0007669"/>
    <property type="project" value="InterPro"/>
</dbReference>
<evidence type="ECO:0000256" key="3">
    <source>
        <dbReference type="ARBA" id="ARBA00023004"/>
    </source>
</evidence>
<dbReference type="Pfam" id="PF13442">
    <property type="entry name" value="Cytochrome_CBB3"/>
    <property type="match status" value="1"/>
</dbReference>
<protein>
    <submittedName>
        <fullName evidence="7">C-type cytochrome</fullName>
    </submittedName>
</protein>
<evidence type="ECO:0000256" key="2">
    <source>
        <dbReference type="ARBA" id="ARBA00022723"/>
    </source>
</evidence>
<dbReference type="Proteomes" id="UP000696931">
    <property type="component" value="Unassembled WGS sequence"/>
</dbReference>
<dbReference type="SUPFAM" id="SSF46626">
    <property type="entry name" value="Cytochrome c"/>
    <property type="match status" value="1"/>
</dbReference>
<feature type="domain" description="Cytochrome c" evidence="6">
    <location>
        <begin position="100"/>
        <end position="184"/>
    </location>
</feature>
<keyword evidence="3 4" id="KW-0408">Iron</keyword>
<sequence>MLKAKLLLAFLALWSVSFQQGCQDLTKSLTHLSYYPIRDMRQTIVLDPQRGDPLNPKARPFRGPDSLSVASIGRDLYIGEAPYDPAASLAIKEPFPSDEASVVRGDTLFHTICWTCHGKTMMGDGPVAAQFMPPPDLLAQATRERTDGFIYSYMRHGGVVMPSFGNALSAHDAWDLVHYIRHQQKVSPR</sequence>
<organism evidence="7 8">
    <name type="scientific">Eiseniibacteriota bacterium</name>
    <dbReference type="NCBI Taxonomy" id="2212470"/>
    <lineage>
        <taxon>Bacteria</taxon>
        <taxon>Candidatus Eiseniibacteriota</taxon>
    </lineage>
</organism>
<dbReference type="InterPro" id="IPR009056">
    <property type="entry name" value="Cyt_c-like_dom"/>
</dbReference>
<dbReference type="InterPro" id="IPR036909">
    <property type="entry name" value="Cyt_c-like_dom_sf"/>
</dbReference>
<dbReference type="Gene3D" id="1.10.760.10">
    <property type="entry name" value="Cytochrome c-like domain"/>
    <property type="match status" value="1"/>
</dbReference>
<evidence type="ECO:0000259" key="6">
    <source>
        <dbReference type="PROSITE" id="PS51007"/>
    </source>
</evidence>
<dbReference type="EMBL" id="JACRIW010000100">
    <property type="protein sequence ID" value="MBI5170634.1"/>
    <property type="molecule type" value="Genomic_DNA"/>
</dbReference>
<keyword evidence="2 4" id="KW-0479">Metal-binding</keyword>
<evidence type="ECO:0000256" key="4">
    <source>
        <dbReference type="PROSITE-ProRule" id="PRU00433"/>
    </source>
</evidence>
<feature type="chain" id="PRO_5037275055" evidence="5">
    <location>
        <begin position="22"/>
        <end position="189"/>
    </location>
</feature>
<reference evidence="7" key="1">
    <citation type="submission" date="2020-07" db="EMBL/GenBank/DDBJ databases">
        <title>Huge and variable diversity of episymbiotic CPR bacteria and DPANN archaea in groundwater ecosystems.</title>
        <authorList>
            <person name="He C.Y."/>
            <person name="Keren R."/>
            <person name="Whittaker M."/>
            <person name="Farag I.F."/>
            <person name="Doudna J."/>
            <person name="Cate J.H.D."/>
            <person name="Banfield J.F."/>
        </authorList>
    </citation>
    <scope>NUCLEOTIDE SEQUENCE</scope>
    <source>
        <strain evidence="7">NC_groundwater_1813_Pr3_B-0.1um_71_17</strain>
    </source>
</reference>
<gene>
    <name evidence="7" type="ORF">HZA61_14190</name>
</gene>
<dbReference type="GO" id="GO:0046872">
    <property type="term" value="F:metal ion binding"/>
    <property type="evidence" value="ECO:0007669"/>
    <property type="project" value="UniProtKB-KW"/>
</dbReference>
<proteinExistence type="predicted"/>
<feature type="signal peptide" evidence="5">
    <location>
        <begin position="1"/>
        <end position="21"/>
    </location>
</feature>
<dbReference type="PROSITE" id="PS51007">
    <property type="entry name" value="CYTC"/>
    <property type="match status" value="1"/>
</dbReference>
<evidence type="ECO:0000256" key="1">
    <source>
        <dbReference type="ARBA" id="ARBA00022617"/>
    </source>
</evidence>
<keyword evidence="5" id="KW-0732">Signal</keyword>
<accession>A0A933SIQ4</accession>
<name>A0A933SIQ4_UNCEI</name>